<protein>
    <recommendedName>
        <fullName evidence="7">Purine nucleoside phosphorylase</fullName>
        <ecNumber evidence="7">2.4.2.1</ecNumber>
    </recommendedName>
    <alternativeName>
        <fullName evidence="7">Inosine-guanosine phosphorylase</fullName>
    </alternativeName>
</protein>
<dbReference type="GO" id="GO:0009116">
    <property type="term" value="P:nucleoside metabolic process"/>
    <property type="evidence" value="ECO:0007669"/>
    <property type="project" value="InterPro"/>
</dbReference>
<dbReference type="EMBL" id="VYDA01000450">
    <property type="protein sequence ID" value="MYH62537.1"/>
    <property type="molecule type" value="Genomic_DNA"/>
</dbReference>
<evidence type="ECO:0000256" key="4">
    <source>
        <dbReference type="ARBA" id="ARBA00022676"/>
    </source>
</evidence>
<dbReference type="InterPro" id="IPR011268">
    <property type="entry name" value="Purine_phosphorylase"/>
</dbReference>
<feature type="binding site" evidence="8">
    <location>
        <position position="225"/>
    </location>
    <ligand>
        <name>phosphate</name>
        <dbReference type="ChEBI" id="CHEBI:43474"/>
    </ligand>
</feature>
<proteinExistence type="inferred from homology"/>
<reference evidence="10" key="1">
    <citation type="submission" date="2019-09" db="EMBL/GenBank/DDBJ databases">
        <title>Characterisation of the sponge microbiome using genome-centric metagenomics.</title>
        <authorList>
            <person name="Engelberts J.P."/>
            <person name="Robbins S.J."/>
            <person name="De Goeij J.M."/>
            <person name="Aranda M."/>
            <person name="Bell S.C."/>
            <person name="Webster N.S."/>
        </authorList>
    </citation>
    <scope>NUCLEOTIDE SEQUENCE</scope>
    <source>
        <strain evidence="10">SB0675_bin_29</strain>
    </source>
</reference>
<evidence type="ECO:0000256" key="6">
    <source>
        <dbReference type="ARBA" id="ARBA00048556"/>
    </source>
</evidence>
<accession>A0A6B1G2B4</accession>
<feature type="binding site" evidence="8">
    <location>
        <position position="40"/>
    </location>
    <ligand>
        <name>phosphate</name>
        <dbReference type="ChEBI" id="CHEBI:43474"/>
    </ligand>
</feature>
<name>A0A6B1G2B4_9CHLR</name>
<evidence type="ECO:0000256" key="1">
    <source>
        <dbReference type="ARBA" id="ARBA00002678"/>
    </source>
</evidence>
<keyword evidence="4 7" id="KW-0328">Glycosyltransferase</keyword>
<dbReference type="EC" id="2.4.2.1" evidence="7"/>
<feature type="binding site" evidence="8">
    <location>
        <position position="248"/>
    </location>
    <ligand>
        <name>a purine D-ribonucleoside</name>
        <dbReference type="ChEBI" id="CHEBI:142355"/>
    </ligand>
</feature>
<comment type="caution">
    <text evidence="10">The sequence shown here is derived from an EMBL/GenBank/DDBJ whole genome shotgun (WGS) entry which is preliminary data.</text>
</comment>
<comment type="pathway">
    <text evidence="2 7">Purine metabolism; purine nucleoside salvage.</text>
</comment>
<dbReference type="PANTHER" id="PTHR11904">
    <property type="entry name" value="METHYLTHIOADENOSINE/PURINE NUCLEOSIDE PHOSPHORYLASE"/>
    <property type="match status" value="1"/>
</dbReference>
<dbReference type="Pfam" id="PF01048">
    <property type="entry name" value="PNP_UDP_1"/>
    <property type="match status" value="1"/>
</dbReference>
<feature type="binding site" evidence="8">
    <location>
        <position position="206"/>
    </location>
    <ligand>
        <name>a purine D-ribonucleoside</name>
        <dbReference type="ChEBI" id="CHEBI:142355"/>
    </ligand>
</feature>
<comment type="function">
    <text evidence="1">The purine nucleoside phosphorylases catalyze the phosphorolytic breakdown of the N-glycosidic bond in the beta-(deoxy)ribonucleoside molecules, with the formation of the corresponding free purine bases and pentose-1-phosphate. Cleaves guanosine, inosine, 2'-deoxyguanosine and 2'-deoxyinosine.</text>
</comment>
<evidence type="ECO:0000259" key="9">
    <source>
        <dbReference type="Pfam" id="PF01048"/>
    </source>
</evidence>
<evidence type="ECO:0000256" key="7">
    <source>
        <dbReference type="PIRNR" id="PIRNR000477"/>
    </source>
</evidence>
<keyword evidence="5 7" id="KW-0808">Transferase</keyword>
<evidence type="ECO:0000256" key="5">
    <source>
        <dbReference type="ARBA" id="ARBA00022679"/>
    </source>
</evidence>
<dbReference type="InterPro" id="IPR011270">
    <property type="entry name" value="Pur_Nuc_Pase_Ino/Guo-sp"/>
</dbReference>
<evidence type="ECO:0000256" key="3">
    <source>
        <dbReference type="ARBA" id="ARBA00006751"/>
    </source>
</evidence>
<feature type="domain" description="Nucleoside phosphorylase" evidence="9">
    <location>
        <begin position="34"/>
        <end position="285"/>
    </location>
</feature>
<feature type="binding site" evidence="8">
    <location>
        <position position="123"/>
    </location>
    <ligand>
        <name>phosphate</name>
        <dbReference type="ChEBI" id="CHEBI:43474"/>
    </ligand>
</feature>
<evidence type="ECO:0000313" key="10">
    <source>
        <dbReference type="EMBL" id="MYH62537.1"/>
    </source>
</evidence>
<dbReference type="UniPathway" id="UPA00606"/>
<dbReference type="NCBIfam" id="TIGR01700">
    <property type="entry name" value="PNPH"/>
    <property type="match status" value="1"/>
</dbReference>
<dbReference type="InterPro" id="IPR000845">
    <property type="entry name" value="Nucleoside_phosphorylase_d"/>
</dbReference>
<comment type="catalytic activity">
    <reaction evidence="6">
        <text>a purine 2'-deoxy-D-ribonucleoside + phosphate = a purine nucleobase + 2-deoxy-alpha-D-ribose 1-phosphate</text>
        <dbReference type="Rhea" id="RHEA:36431"/>
        <dbReference type="ChEBI" id="CHEBI:26386"/>
        <dbReference type="ChEBI" id="CHEBI:43474"/>
        <dbReference type="ChEBI" id="CHEBI:57259"/>
        <dbReference type="ChEBI" id="CHEBI:142361"/>
        <dbReference type="EC" id="2.4.2.1"/>
    </reaction>
</comment>
<dbReference type="Gene3D" id="3.40.50.1580">
    <property type="entry name" value="Nucleoside phosphorylase domain"/>
    <property type="match status" value="1"/>
</dbReference>
<organism evidence="10">
    <name type="scientific">Caldilineaceae bacterium SB0675_bin_29</name>
    <dbReference type="NCBI Taxonomy" id="2605266"/>
    <lineage>
        <taxon>Bacteria</taxon>
        <taxon>Bacillati</taxon>
        <taxon>Chloroflexota</taxon>
        <taxon>Caldilineae</taxon>
        <taxon>Caldilineales</taxon>
        <taxon>Caldilineaceae</taxon>
    </lineage>
</organism>
<sequence length="287" mass="30691">MTLKFGPADYDRAAEFVRARTGRQDLRPSEGGPVGLVLGSGLNSLAEAVEEAEAVSYEEIPHFSTSTAPGHAGRLIVGRLSGQTVVAMQGRNHFYEGYTAEEITFPIRVMRRLGVGRLILTNAAGGVNPAFRAGDLMLIVDHLNFVGMAGHNPLIGPNAQAFGTRFPSMTHAYARVLRRAALEAAQELGITLRQGVYAFLAGPNFETPAEVRYLRLVGADAVGMSTVPEALVAVHAGIEVLGISTITNVAVDQLDSDKETSEEEVMETGRIVVPRLTALLTAVLERL</sequence>
<comment type="similarity">
    <text evidence="3 7">Belongs to the PNP/MTAP phosphorylase family.</text>
</comment>
<dbReference type="CDD" id="cd09009">
    <property type="entry name" value="PNP-EcPNPII_like"/>
    <property type="match status" value="1"/>
</dbReference>
<evidence type="ECO:0000256" key="2">
    <source>
        <dbReference type="ARBA" id="ARBA00005058"/>
    </source>
</evidence>
<feature type="binding site" evidence="8">
    <location>
        <begin position="91"/>
        <end position="93"/>
    </location>
    <ligand>
        <name>phosphate</name>
        <dbReference type="ChEBI" id="CHEBI:43474"/>
    </ligand>
</feature>
<dbReference type="AlphaFoldDB" id="A0A6B1G2B4"/>
<dbReference type="InterPro" id="IPR035994">
    <property type="entry name" value="Nucleoside_phosphorylase_sf"/>
</dbReference>
<dbReference type="NCBIfam" id="NF006054">
    <property type="entry name" value="PRK08202.1"/>
    <property type="match status" value="1"/>
</dbReference>
<dbReference type="NCBIfam" id="TIGR01697">
    <property type="entry name" value="PNPH-PUNA-XAPA"/>
    <property type="match status" value="1"/>
</dbReference>
<dbReference type="SUPFAM" id="SSF53167">
    <property type="entry name" value="Purine and uridine phosphorylases"/>
    <property type="match status" value="1"/>
</dbReference>
<dbReference type="GO" id="GO:0004731">
    <property type="term" value="F:purine-nucleoside phosphorylase activity"/>
    <property type="evidence" value="ECO:0007669"/>
    <property type="project" value="UniProtKB-EC"/>
</dbReference>
<gene>
    <name evidence="10" type="ORF">F4148_12550</name>
</gene>
<dbReference type="GO" id="GO:0005737">
    <property type="term" value="C:cytoplasm"/>
    <property type="evidence" value="ECO:0007669"/>
    <property type="project" value="TreeGrafter"/>
</dbReference>
<dbReference type="PANTHER" id="PTHR11904:SF9">
    <property type="entry name" value="PURINE NUCLEOSIDE PHOSPHORYLASE-RELATED"/>
    <property type="match status" value="1"/>
</dbReference>
<feature type="binding site" evidence="8">
    <location>
        <position position="71"/>
    </location>
    <ligand>
        <name>phosphate</name>
        <dbReference type="ChEBI" id="CHEBI:43474"/>
    </ligand>
</feature>
<dbReference type="PIRSF" id="PIRSF000477">
    <property type="entry name" value="PurNPase"/>
    <property type="match status" value="1"/>
</dbReference>
<evidence type="ECO:0000256" key="8">
    <source>
        <dbReference type="PIRSR" id="PIRSR000477-2"/>
    </source>
</evidence>